<dbReference type="AlphaFoldDB" id="A0A087M3Y4"/>
<keyword evidence="9" id="KW-1185">Reference proteome</keyword>
<evidence type="ECO:0000256" key="4">
    <source>
        <dbReference type="ARBA" id="ARBA00022801"/>
    </source>
</evidence>
<dbReference type="GO" id="GO:0004567">
    <property type="term" value="F:beta-mannosidase activity"/>
    <property type="evidence" value="ECO:0007669"/>
    <property type="project" value="UniProtKB-EC"/>
</dbReference>
<dbReference type="GO" id="GO:0006516">
    <property type="term" value="P:glycoprotein catabolic process"/>
    <property type="evidence" value="ECO:0007669"/>
    <property type="project" value="TreeGrafter"/>
</dbReference>
<dbReference type="Proteomes" id="UP000028981">
    <property type="component" value="Unassembled WGS sequence"/>
</dbReference>
<feature type="domain" description="Glycoside hydrolase family 2 immunoglobulin-like beta-sandwich" evidence="6">
    <location>
        <begin position="229"/>
        <end position="286"/>
    </location>
</feature>
<evidence type="ECO:0000313" key="8">
    <source>
        <dbReference type="EMBL" id="KFL31587.1"/>
    </source>
</evidence>
<accession>A0A087M3Y4</accession>
<keyword evidence="5" id="KW-0326">Glycosidase</keyword>
<comment type="catalytic activity">
    <reaction evidence="1">
        <text>Hydrolysis of terminal, non-reducing beta-D-mannose residues in beta-D-mannosides.</text>
        <dbReference type="EC" id="3.2.1.25"/>
    </reaction>
</comment>
<evidence type="ECO:0000256" key="2">
    <source>
        <dbReference type="ARBA" id="ARBA00007401"/>
    </source>
</evidence>
<dbReference type="Gene3D" id="2.60.40.10">
    <property type="entry name" value="Immunoglobulins"/>
    <property type="match status" value="2"/>
</dbReference>
<evidence type="ECO:0000259" key="7">
    <source>
        <dbReference type="Pfam" id="PF22666"/>
    </source>
</evidence>
<dbReference type="Gene3D" id="3.20.20.80">
    <property type="entry name" value="Glycosidases"/>
    <property type="match status" value="1"/>
</dbReference>
<sequence>MPSRNQALEGNWRLTCLGGQGARPGLPEAIPATVPGTVHTDLLAAGLIPDPYLDLNEIAVDWVGKCDWRYETTFNWSDDGAQNTDLVFAGLDTFATITLNGVTLGETANMNRSYRFPVREHLRPGENHLAVTFESAWKRGEALDKIYEPRPNNYPGPANLMRKMACNFGWDWGPTVVTSGLWQSATLQSWSKARLRAIRPEITLAGADGHVHVHTEIDGDATNLGLRISVAGQTVTAPVGSAEITVPNPELWWPAGLGNQPLYPVTVELLDGETVLDSWSRNIGFRSLRLDTTPDEEGTPFAFVINDVPVYICGANWIPDDCFLPRVTPERYAARIAQAKAASINMLRVWGGGIYETEAFYEECDRQGMLVWQDFLFACAAYPEEGDLPAEIEAEARENIVRLMPHPSLVLWNGNNENIWGWFDWGWQDVLKNRTWGLGYYLDLLPRLVAELDPTRPYWAGSPYSGSMDIHPNDPAHGCTHLWDVWNEIGYEHYVDSVPRFCSEFGWQAPPTWATLTQSVHDNPLTPTSPGVWHHQKATIGNDKLLRGLKGHLPEPKTMDDWHFVTQLNQARAIKFGIEHMRSHRGRNMGTIVWQLNDCWPVTSWAAVDGYGRLKPLWYALRAVYHPHLLTIQPRGEGLSVVAVNERTLFWRGPVTIKRLRFDGTVLAEWTHWRLCADRLSAAELPIPADVAAVGDKANELLVATMHDSTALHYFAEDVDLNLPQPEFDLKVEKAADGYQVTVAAKTLIKDLCLFVDRIHPDATTDDMLVTLLPGQSKTFAVQSPVALDTKTLSSAPVFRCANQLQGS</sequence>
<dbReference type="InterPro" id="IPR006102">
    <property type="entry name" value="Ig-like_GH2"/>
</dbReference>
<feature type="domain" description="Beta-mannosidase-like galactose-binding" evidence="7">
    <location>
        <begin position="29"/>
        <end position="183"/>
    </location>
</feature>
<name>A0A087M3Y4_9HYPH</name>
<dbReference type="SUPFAM" id="SSF51445">
    <property type="entry name" value="(Trans)glycosidases"/>
    <property type="match status" value="1"/>
</dbReference>
<evidence type="ECO:0000256" key="3">
    <source>
        <dbReference type="ARBA" id="ARBA00012754"/>
    </source>
</evidence>
<dbReference type="OrthoDB" id="9758603at2"/>
<comment type="caution">
    <text evidence="8">The sequence shown here is derived from an EMBL/GenBank/DDBJ whole genome shotgun (WGS) entry which is preliminary data.</text>
</comment>
<dbReference type="InterPro" id="IPR008979">
    <property type="entry name" value="Galactose-bd-like_sf"/>
</dbReference>
<gene>
    <name evidence="8" type="ORF">JP75_08645</name>
</gene>
<dbReference type="GO" id="GO:0005975">
    <property type="term" value="P:carbohydrate metabolic process"/>
    <property type="evidence" value="ECO:0007669"/>
    <property type="project" value="InterPro"/>
</dbReference>
<dbReference type="Pfam" id="PF22666">
    <property type="entry name" value="Glyco_hydro_2_N2"/>
    <property type="match status" value="1"/>
</dbReference>
<dbReference type="Gene3D" id="2.60.120.260">
    <property type="entry name" value="Galactose-binding domain-like"/>
    <property type="match status" value="1"/>
</dbReference>
<evidence type="ECO:0000259" key="6">
    <source>
        <dbReference type="Pfam" id="PF00703"/>
    </source>
</evidence>
<dbReference type="FunFam" id="3.20.20.80:FF:000050">
    <property type="entry name" value="Beta-mannosidase B"/>
    <property type="match status" value="1"/>
</dbReference>
<protein>
    <recommendedName>
        <fullName evidence="3">beta-mannosidase</fullName>
        <ecNumber evidence="3">3.2.1.25</ecNumber>
    </recommendedName>
</protein>
<dbReference type="EMBL" id="JQGC01000006">
    <property type="protein sequence ID" value="KFL31587.1"/>
    <property type="molecule type" value="Genomic_DNA"/>
</dbReference>
<dbReference type="SUPFAM" id="SSF49303">
    <property type="entry name" value="beta-Galactosidase/glucuronidase domain"/>
    <property type="match status" value="1"/>
</dbReference>
<dbReference type="Pfam" id="PF00703">
    <property type="entry name" value="Glyco_hydro_2"/>
    <property type="match status" value="1"/>
</dbReference>
<organism evidence="8 9">
    <name type="scientific">Devosia riboflavina</name>
    <dbReference type="NCBI Taxonomy" id="46914"/>
    <lineage>
        <taxon>Bacteria</taxon>
        <taxon>Pseudomonadati</taxon>
        <taxon>Pseudomonadota</taxon>
        <taxon>Alphaproteobacteria</taxon>
        <taxon>Hyphomicrobiales</taxon>
        <taxon>Devosiaceae</taxon>
        <taxon>Devosia</taxon>
    </lineage>
</organism>
<dbReference type="InterPro" id="IPR036156">
    <property type="entry name" value="Beta-gal/glucu_dom_sf"/>
</dbReference>
<dbReference type="InterPro" id="IPR017853">
    <property type="entry name" value="GH"/>
</dbReference>
<dbReference type="EC" id="3.2.1.25" evidence="3"/>
<dbReference type="PANTHER" id="PTHR43730">
    <property type="entry name" value="BETA-MANNOSIDASE"/>
    <property type="match status" value="1"/>
</dbReference>
<evidence type="ECO:0000256" key="5">
    <source>
        <dbReference type="ARBA" id="ARBA00023295"/>
    </source>
</evidence>
<dbReference type="RefSeq" id="WP_035081534.1">
    <property type="nucleotide sequence ID" value="NZ_JQGC01000006.1"/>
</dbReference>
<dbReference type="PANTHER" id="PTHR43730:SF1">
    <property type="entry name" value="BETA-MANNOSIDASE"/>
    <property type="match status" value="1"/>
</dbReference>
<dbReference type="InterPro" id="IPR050887">
    <property type="entry name" value="Beta-mannosidase_GH2"/>
</dbReference>
<dbReference type="SUPFAM" id="SSF49785">
    <property type="entry name" value="Galactose-binding domain-like"/>
    <property type="match status" value="1"/>
</dbReference>
<comment type="similarity">
    <text evidence="2">Belongs to the glycosyl hydrolase 2 family.</text>
</comment>
<proteinExistence type="inferred from homology"/>
<dbReference type="STRING" id="46914.JP75_08645"/>
<reference evidence="8 9" key="1">
    <citation type="submission" date="2014-08" db="EMBL/GenBank/DDBJ databases">
        <authorList>
            <person name="Hassan Y.I."/>
            <person name="Lepp D."/>
            <person name="Zhou T."/>
        </authorList>
    </citation>
    <scope>NUCLEOTIDE SEQUENCE [LARGE SCALE GENOMIC DNA]</scope>
    <source>
        <strain evidence="8 9">IFO13584</strain>
    </source>
</reference>
<evidence type="ECO:0000256" key="1">
    <source>
        <dbReference type="ARBA" id="ARBA00000829"/>
    </source>
</evidence>
<dbReference type="InterPro" id="IPR013783">
    <property type="entry name" value="Ig-like_fold"/>
</dbReference>
<keyword evidence="4" id="KW-0378">Hydrolase</keyword>
<dbReference type="InterPro" id="IPR054593">
    <property type="entry name" value="Beta-mannosidase-like_N2"/>
</dbReference>
<evidence type="ECO:0000313" key="9">
    <source>
        <dbReference type="Proteomes" id="UP000028981"/>
    </source>
</evidence>